<dbReference type="Pfam" id="PF03478">
    <property type="entry name" value="Beta-prop_KIB1-4"/>
    <property type="match status" value="1"/>
</dbReference>
<accession>A0AAV6X994</accession>
<evidence type="ECO:0000313" key="2">
    <source>
        <dbReference type="EMBL" id="KAG8378140.1"/>
    </source>
</evidence>
<keyword evidence="3" id="KW-1185">Reference proteome</keyword>
<evidence type="ECO:0000259" key="1">
    <source>
        <dbReference type="SMART" id="SM00256"/>
    </source>
</evidence>
<dbReference type="InterPro" id="IPR036047">
    <property type="entry name" value="F-box-like_dom_sf"/>
</dbReference>
<dbReference type="PANTHER" id="PTHR33127:SF5">
    <property type="entry name" value="TRANSMEMBRANE PROTEIN"/>
    <property type="match status" value="1"/>
</dbReference>
<dbReference type="SMART" id="SM00256">
    <property type="entry name" value="FBOX"/>
    <property type="match status" value="1"/>
</dbReference>
<dbReference type="Proteomes" id="UP000826271">
    <property type="component" value="Unassembled WGS sequence"/>
</dbReference>
<dbReference type="EMBL" id="WHWC01000008">
    <property type="protein sequence ID" value="KAG8378140.1"/>
    <property type="molecule type" value="Genomic_DNA"/>
</dbReference>
<organism evidence="2 3">
    <name type="scientific">Buddleja alternifolia</name>
    <dbReference type="NCBI Taxonomy" id="168488"/>
    <lineage>
        <taxon>Eukaryota</taxon>
        <taxon>Viridiplantae</taxon>
        <taxon>Streptophyta</taxon>
        <taxon>Embryophyta</taxon>
        <taxon>Tracheophyta</taxon>
        <taxon>Spermatophyta</taxon>
        <taxon>Magnoliopsida</taxon>
        <taxon>eudicotyledons</taxon>
        <taxon>Gunneridae</taxon>
        <taxon>Pentapetalae</taxon>
        <taxon>asterids</taxon>
        <taxon>lamiids</taxon>
        <taxon>Lamiales</taxon>
        <taxon>Scrophulariaceae</taxon>
        <taxon>Buddlejeae</taxon>
        <taxon>Buddleja</taxon>
    </lineage>
</organism>
<dbReference type="PANTHER" id="PTHR33127">
    <property type="entry name" value="TRANSMEMBRANE PROTEIN"/>
    <property type="match status" value="1"/>
</dbReference>
<comment type="caution">
    <text evidence="2">The sequence shown here is derived from an EMBL/GenBank/DDBJ whole genome shotgun (WGS) entry which is preliminary data.</text>
</comment>
<feature type="domain" description="F-box" evidence="1">
    <location>
        <begin position="7"/>
        <end position="46"/>
    </location>
</feature>
<sequence length="356" mass="41683">MRNWAELPEELLSLILSNLFAKDKYSFGRVCKSWSSAAAVSPYRHSPCLMFYEKNNDRWKFFQYNGIFFRKFPQLYDSEILCSKHGWLLMSCYYCNLFFFDPFNYRSIEVLPVMDFPYKTICFFKPPTSSDCTIVGISSVLAFSPCVKIGVLKMGEGEWKIHKYNCNTRFVFSGCTPIMHRGMLYYLDVKGNVGTFNINKHGHESSWVVHTKCLLPARFRNKTKQHFFIKHHGEETLFAVFVAHDERKVNVYRLLEPGMKWELVEDLGDKRLFVSRTSSIIETAPLKSMANRIHFPMSHDDVGIYYSLDTRKYHSYKGDFSAKKSYRLTELNFATWVIPTPTPEFHEELTWCSKVG</sequence>
<gene>
    <name evidence="2" type="ORF">BUALT_Bualt08G0107100</name>
</gene>
<dbReference type="Pfam" id="PF12937">
    <property type="entry name" value="F-box-like"/>
    <property type="match status" value="1"/>
</dbReference>
<dbReference type="CDD" id="cd09917">
    <property type="entry name" value="F-box_SF"/>
    <property type="match status" value="1"/>
</dbReference>
<name>A0AAV6X994_9LAMI</name>
<protein>
    <recommendedName>
        <fullName evidence="1">F-box domain-containing protein</fullName>
    </recommendedName>
</protein>
<dbReference type="Gene3D" id="1.20.1280.50">
    <property type="match status" value="1"/>
</dbReference>
<dbReference type="InterPro" id="IPR001810">
    <property type="entry name" value="F-box_dom"/>
</dbReference>
<dbReference type="AlphaFoldDB" id="A0AAV6X994"/>
<dbReference type="SUPFAM" id="SSF81383">
    <property type="entry name" value="F-box domain"/>
    <property type="match status" value="1"/>
</dbReference>
<proteinExistence type="predicted"/>
<dbReference type="InterPro" id="IPR005174">
    <property type="entry name" value="KIB1-4_b-propeller"/>
</dbReference>
<evidence type="ECO:0000313" key="3">
    <source>
        <dbReference type="Proteomes" id="UP000826271"/>
    </source>
</evidence>
<reference evidence="2" key="1">
    <citation type="submission" date="2019-10" db="EMBL/GenBank/DDBJ databases">
        <authorList>
            <person name="Zhang R."/>
            <person name="Pan Y."/>
            <person name="Wang J."/>
            <person name="Ma R."/>
            <person name="Yu S."/>
        </authorList>
    </citation>
    <scope>NUCLEOTIDE SEQUENCE</scope>
    <source>
        <strain evidence="2">LA-IB0</strain>
        <tissue evidence="2">Leaf</tissue>
    </source>
</reference>